<dbReference type="EMBL" id="JBHLXP010000001">
    <property type="protein sequence ID" value="MFC0047047.1"/>
    <property type="molecule type" value="Genomic_DNA"/>
</dbReference>
<dbReference type="Pfam" id="PF00676">
    <property type="entry name" value="E1_dh"/>
    <property type="match status" value="1"/>
</dbReference>
<dbReference type="SUPFAM" id="SSF52518">
    <property type="entry name" value="Thiamin diphosphate-binding fold (THDP-binding)"/>
    <property type="match status" value="2"/>
</dbReference>
<comment type="function">
    <text evidence="2">E1 component of the 2-oxoglutarate dehydrogenase (OGDH) complex which catalyzes the decarboxylation of 2-oxoglutarate, the first step in the conversion of 2-oxoglutarate to succinyl-CoA and CO(2).</text>
</comment>
<dbReference type="InterPro" id="IPR005475">
    <property type="entry name" value="Transketolase-like_Pyr-bd"/>
</dbReference>
<dbReference type="Pfam" id="PF02779">
    <property type="entry name" value="Transket_pyr"/>
    <property type="match status" value="1"/>
</dbReference>
<dbReference type="InterPro" id="IPR029061">
    <property type="entry name" value="THDP-binding"/>
</dbReference>
<keyword evidence="8" id="KW-1185">Reference proteome</keyword>
<dbReference type="EC" id="1.2.4.4" evidence="3"/>
<sequence>MSQQEFHPWAVSYLQRVRDGRLPSPVTNADNLPTPILAQIFQSMLQSRLLDLRSRLLQAKGQSFYTIGSSGHEANAVVAHVLNRTDPAFLHYRSGAFFVERSKQLNGSTPLYDMLLSFAASSDDPISGGRHKVLGSLPLCVPPQTSTIASHLPKAVATGFAIDLSERLGIDGNWPHGAIAVCSFGDASANHSTAQGAINAACWADYQHVPVPVLFLCEDNGLGISTPTPCGWIAHSLSPHMQTFTADSRDLGDVYSAAQAAVEFVRSKRKPALLHLKTYRLFGHAGADAEVAYRKKEQIEGELEQDPLLYATALLLSRGVETAEQLAAQIEHLDQQIARVAQEATQRPKLQDAAAVMKSIVPPPSGKPALPLADRSIALGFDKHNLGKPQHMAKLINWTLHEIFARYPTAVMMGEDVGKKGGVYGVTQQLVQQYGPNRVINTLLDEQSILGLGIGAAQQGLLALPEIQFLAYVHNAEDQIRGEAATLPFFSNGQYQNPMVVRIAGLAYQRGFGGHFHNDNSFAVFRDIPGLLLICPSNGADAALLLRQAVELAYRDNRLIVFLEPIALYMTRDLHAPGDNGWTFELPAQDAALPEFGTPAVVEADDSAQADIVIVSYANGFYLSRQAQQQLAAQGIRARVLDIRYLVPLHADKIAAAIGDCRKVLIVDECRKRGSLSEELFTALHELQPNRYHISRLCAEDSFIPLGAAAYHVLPSKGAIVEAALMLHGAEK</sequence>
<dbReference type="Proteomes" id="UP001589813">
    <property type="component" value="Unassembled WGS sequence"/>
</dbReference>
<organism evidence="7 8">
    <name type="scientific">Rheinheimera tilapiae</name>
    <dbReference type="NCBI Taxonomy" id="875043"/>
    <lineage>
        <taxon>Bacteria</taxon>
        <taxon>Pseudomonadati</taxon>
        <taxon>Pseudomonadota</taxon>
        <taxon>Gammaproteobacteria</taxon>
        <taxon>Chromatiales</taxon>
        <taxon>Chromatiaceae</taxon>
        <taxon>Rheinheimera</taxon>
    </lineage>
</organism>
<evidence type="ECO:0000256" key="3">
    <source>
        <dbReference type="ARBA" id="ARBA00012277"/>
    </source>
</evidence>
<accession>A0ABV6BAE6</accession>
<dbReference type="InterPro" id="IPR001017">
    <property type="entry name" value="DH_E1"/>
</dbReference>
<dbReference type="InterPro" id="IPR033248">
    <property type="entry name" value="Transketolase_C"/>
</dbReference>
<dbReference type="Gene3D" id="3.40.50.970">
    <property type="match status" value="2"/>
</dbReference>
<dbReference type="Gene3D" id="3.40.50.920">
    <property type="match status" value="1"/>
</dbReference>
<dbReference type="InterPro" id="IPR009014">
    <property type="entry name" value="Transketo_C/PFOR_II"/>
</dbReference>
<dbReference type="SUPFAM" id="SSF52922">
    <property type="entry name" value="TK C-terminal domain-like"/>
    <property type="match status" value="1"/>
</dbReference>
<evidence type="ECO:0000313" key="8">
    <source>
        <dbReference type="Proteomes" id="UP001589813"/>
    </source>
</evidence>
<evidence type="ECO:0000256" key="2">
    <source>
        <dbReference type="ARBA" id="ARBA00003906"/>
    </source>
</evidence>
<feature type="domain" description="Transketolase-like pyrimidine-binding" evidence="6">
    <location>
        <begin position="390"/>
        <end position="571"/>
    </location>
</feature>
<dbReference type="SMART" id="SM00861">
    <property type="entry name" value="Transket_pyr"/>
    <property type="match status" value="1"/>
</dbReference>
<dbReference type="PANTHER" id="PTHR42980:SF1">
    <property type="entry name" value="2-OXOISOVALERATE DEHYDROGENASE SUBUNIT BETA, MITOCHONDRIAL"/>
    <property type="match status" value="1"/>
</dbReference>
<evidence type="ECO:0000313" key="7">
    <source>
        <dbReference type="EMBL" id="MFC0047047.1"/>
    </source>
</evidence>
<evidence type="ECO:0000256" key="1">
    <source>
        <dbReference type="ARBA" id="ARBA00001964"/>
    </source>
</evidence>
<dbReference type="RefSeq" id="WP_377239915.1">
    <property type="nucleotide sequence ID" value="NZ_JBHLXP010000001.1"/>
</dbReference>
<keyword evidence="4" id="KW-0560">Oxidoreductase</keyword>
<comment type="cofactor">
    <cofactor evidence="1">
        <name>thiamine diphosphate</name>
        <dbReference type="ChEBI" id="CHEBI:58937"/>
    </cofactor>
</comment>
<keyword evidence="5" id="KW-0786">Thiamine pyrophosphate</keyword>
<name>A0ABV6BAE6_9GAMM</name>
<evidence type="ECO:0000259" key="6">
    <source>
        <dbReference type="SMART" id="SM00861"/>
    </source>
</evidence>
<proteinExistence type="predicted"/>
<dbReference type="PANTHER" id="PTHR42980">
    <property type="entry name" value="2-OXOISOVALERATE DEHYDROGENASE SUBUNIT BETA-RELATED"/>
    <property type="match status" value="1"/>
</dbReference>
<comment type="caution">
    <text evidence="7">The sequence shown here is derived from an EMBL/GenBank/DDBJ whole genome shotgun (WGS) entry which is preliminary data.</text>
</comment>
<dbReference type="Pfam" id="PF02780">
    <property type="entry name" value="Transketolase_C"/>
    <property type="match status" value="1"/>
</dbReference>
<evidence type="ECO:0000256" key="5">
    <source>
        <dbReference type="ARBA" id="ARBA00023052"/>
    </source>
</evidence>
<gene>
    <name evidence="7" type="ORF">ACFFJP_01940</name>
</gene>
<reference evidence="7 8" key="1">
    <citation type="submission" date="2024-09" db="EMBL/GenBank/DDBJ databases">
        <authorList>
            <person name="Sun Q."/>
            <person name="Mori K."/>
        </authorList>
    </citation>
    <scope>NUCLEOTIDE SEQUENCE [LARGE SCALE GENOMIC DNA]</scope>
    <source>
        <strain evidence="7 8">KCTC 23315</strain>
    </source>
</reference>
<protein>
    <recommendedName>
        <fullName evidence="3">3-methyl-2-oxobutanoate dehydrogenase (2-methylpropanoyl-transferring)</fullName>
        <ecNumber evidence="3">1.2.4.4</ecNumber>
    </recommendedName>
</protein>
<evidence type="ECO:0000256" key="4">
    <source>
        <dbReference type="ARBA" id="ARBA00023002"/>
    </source>
</evidence>